<comment type="caution">
    <text evidence="1">The sequence shown here is derived from an EMBL/GenBank/DDBJ whole genome shotgun (WGS) entry which is preliminary data.</text>
</comment>
<organism evidence="1 2">
    <name type="scientific">Colletotrichum truncatum</name>
    <name type="common">Anthracnose fungus</name>
    <name type="synonym">Colletotrichum capsici</name>
    <dbReference type="NCBI Taxonomy" id="5467"/>
    <lineage>
        <taxon>Eukaryota</taxon>
        <taxon>Fungi</taxon>
        <taxon>Dikarya</taxon>
        <taxon>Ascomycota</taxon>
        <taxon>Pezizomycotina</taxon>
        <taxon>Sordariomycetes</taxon>
        <taxon>Hypocreomycetidae</taxon>
        <taxon>Glomerellales</taxon>
        <taxon>Glomerellaceae</taxon>
        <taxon>Colletotrichum</taxon>
        <taxon>Colletotrichum truncatum species complex</taxon>
    </lineage>
</organism>
<evidence type="ECO:0000313" key="2">
    <source>
        <dbReference type="Proteomes" id="UP000805649"/>
    </source>
</evidence>
<protein>
    <submittedName>
        <fullName evidence="1">Uncharacterized protein</fullName>
    </submittedName>
</protein>
<accession>A0ACC3YE14</accession>
<proteinExistence type="predicted"/>
<dbReference type="Proteomes" id="UP000805649">
    <property type="component" value="Unassembled WGS sequence"/>
</dbReference>
<sequence length="317" mass="35181">MSPTILVVGATGNTGRGVVETLSRLLNTQSHLCSYSILALTRSKDGTAAKQLATLPHVEVVEKHWVTINADWLRHQNVKRAFIASHNQPNQFAEESNFYVSALNANVQYVVRISTTAANVRPDSPVYYPRSHWAIEALLDTTEFRNLWWTSLQPNVFTQQYLASAVEWVKAFQKTGKKGTLKLMASKDVPVGIVDPNEVGAFAAHLLLQDDPKAHSRARYVLNGPVDITGQQIVDLVESYSGTKVDKVIFKDLSFIEYLAKDAPEGSRDIILSIKRAQETAWEGRCTASTTSKEVTQLAPLKRVPSEIFKEMIAASE</sequence>
<keyword evidence="2" id="KW-1185">Reference proteome</keyword>
<reference evidence="1 2" key="1">
    <citation type="journal article" date="2020" name="Phytopathology">
        <title>Genome Sequence Resources of Colletotrichum truncatum, C. plurivorum, C. musicola, and C. sojae: Four Species Pathogenic to Soybean (Glycine max).</title>
        <authorList>
            <person name="Rogerio F."/>
            <person name="Boufleur T.R."/>
            <person name="Ciampi-Guillardi M."/>
            <person name="Sukno S.A."/>
            <person name="Thon M.R."/>
            <person name="Massola Junior N.S."/>
            <person name="Baroncelli R."/>
        </authorList>
    </citation>
    <scope>NUCLEOTIDE SEQUENCE [LARGE SCALE GENOMIC DNA]</scope>
    <source>
        <strain evidence="1 2">CMES1059</strain>
    </source>
</reference>
<gene>
    <name evidence="1" type="ORF">CTRU02_214879</name>
</gene>
<name>A0ACC3YE14_COLTU</name>
<dbReference type="EMBL" id="VUJX02000012">
    <property type="protein sequence ID" value="KAL0930059.1"/>
    <property type="molecule type" value="Genomic_DNA"/>
</dbReference>
<evidence type="ECO:0000313" key="1">
    <source>
        <dbReference type="EMBL" id="KAL0930059.1"/>
    </source>
</evidence>